<dbReference type="AlphaFoldDB" id="A0A2P2P461"/>
<dbReference type="PANTHER" id="PTHR34281:SF7">
    <property type="entry name" value="PROTEIN EARLY FLOWERING 3"/>
    <property type="match status" value="1"/>
</dbReference>
<protein>
    <submittedName>
        <fullName evidence="1">Uncharacterized protein</fullName>
    </submittedName>
</protein>
<sequence>MSDRNAKTNRQHAHVIKVVPHNLRSATESAAQIFQFIQEERNSMPICENVSSEKS</sequence>
<reference evidence="1" key="1">
    <citation type="submission" date="2018-02" db="EMBL/GenBank/DDBJ databases">
        <title>Rhizophora mucronata_Transcriptome.</title>
        <authorList>
            <person name="Meera S.P."/>
            <person name="Sreeshan A."/>
            <person name="Augustine A."/>
        </authorList>
    </citation>
    <scope>NUCLEOTIDE SEQUENCE</scope>
    <source>
        <tissue evidence="1">Leaf</tissue>
    </source>
</reference>
<dbReference type="EMBL" id="GGEC01069028">
    <property type="protein sequence ID" value="MBX49512.1"/>
    <property type="molecule type" value="Transcribed_RNA"/>
</dbReference>
<dbReference type="PANTHER" id="PTHR34281">
    <property type="entry name" value="PROTEIN EARLY FLOWERING 3"/>
    <property type="match status" value="1"/>
</dbReference>
<organism evidence="1">
    <name type="scientific">Rhizophora mucronata</name>
    <name type="common">Asiatic mangrove</name>
    <dbReference type="NCBI Taxonomy" id="61149"/>
    <lineage>
        <taxon>Eukaryota</taxon>
        <taxon>Viridiplantae</taxon>
        <taxon>Streptophyta</taxon>
        <taxon>Embryophyta</taxon>
        <taxon>Tracheophyta</taxon>
        <taxon>Spermatophyta</taxon>
        <taxon>Magnoliopsida</taxon>
        <taxon>eudicotyledons</taxon>
        <taxon>Gunneridae</taxon>
        <taxon>Pentapetalae</taxon>
        <taxon>rosids</taxon>
        <taxon>fabids</taxon>
        <taxon>Malpighiales</taxon>
        <taxon>Rhizophoraceae</taxon>
        <taxon>Rhizophora</taxon>
    </lineage>
</organism>
<proteinExistence type="predicted"/>
<evidence type="ECO:0000313" key="1">
    <source>
        <dbReference type="EMBL" id="MBX49512.1"/>
    </source>
</evidence>
<dbReference type="GO" id="GO:2000028">
    <property type="term" value="P:regulation of photoperiodism, flowering"/>
    <property type="evidence" value="ECO:0007669"/>
    <property type="project" value="InterPro"/>
</dbReference>
<dbReference type="InterPro" id="IPR039319">
    <property type="entry name" value="ELF3-like"/>
</dbReference>
<name>A0A2P2P461_RHIMU</name>
<accession>A0A2P2P461</accession>